<dbReference type="PANTHER" id="PTHR10174:SF130">
    <property type="entry name" value="ALPHA-TOCOPHEROL TRANSFER PROTEIN-LIKE"/>
    <property type="match status" value="1"/>
</dbReference>
<protein>
    <submittedName>
        <fullName evidence="3">Retinaldehyde-binding protein 1</fullName>
    </submittedName>
</protein>
<proteinExistence type="predicted"/>
<feature type="domain" description="CRAL-TRIO" evidence="2">
    <location>
        <begin position="102"/>
        <end position="263"/>
    </location>
</feature>
<dbReference type="Gene3D" id="1.20.5.1200">
    <property type="entry name" value="Alpha-tocopherol transfer"/>
    <property type="match status" value="1"/>
</dbReference>
<dbReference type="InterPro" id="IPR001251">
    <property type="entry name" value="CRAL-TRIO_dom"/>
</dbReference>
<dbReference type="InterPro" id="IPR036865">
    <property type="entry name" value="CRAL-TRIO_dom_sf"/>
</dbReference>
<keyword evidence="4" id="KW-1185">Reference proteome</keyword>
<evidence type="ECO:0000313" key="4">
    <source>
        <dbReference type="Proteomes" id="UP000094527"/>
    </source>
</evidence>
<dbReference type="CDD" id="cd00170">
    <property type="entry name" value="SEC14"/>
    <property type="match status" value="1"/>
</dbReference>
<keyword evidence="1" id="KW-0175">Coiled coil</keyword>
<dbReference type="Proteomes" id="UP000094527">
    <property type="component" value="Unassembled WGS sequence"/>
</dbReference>
<dbReference type="GO" id="GO:1902936">
    <property type="term" value="F:phosphatidylinositol bisphosphate binding"/>
    <property type="evidence" value="ECO:0007669"/>
    <property type="project" value="TreeGrafter"/>
</dbReference>
<organism evidence="3 4">
    <name type="scientific">Orchesella cincta</name>
    <name type="common">Springtail</name>
    <name type="synonym">Podura cincta</name>
    <dbReference type="NCBI Taxonomy" id="48709"/>
    <lineage>
        <taxon>Eukaryota</taxon>
        <taxon>Metazoa</taxon>
        <taxon>Ecdysozoa</taxon>
        <taxon>Arthropoda</taxon>
        <taxon>Hexapoda</taxon>
        <taxon>Collembola</taxon>
        <taxon>Entomobryomorpha</taxon>
        <taxon>Entomobryoidea</taxon>
        <taxon>Orchesellidae</taxon>
        <taxon>Orchesellinae</taxon>
        <taxon>Orchesella</taxon>
    </lineage>
</organism>
<dbReference type="STRING" id="48709.A0A1D2MCG2"/>
<dbReference type="GO" id="GO:0016020">
    <property type="term" value="C:membrane"/>
    <property type="evidence" value="ECO:0007669"/>
    <property type="project" value="TreeGrafter"/>
</dbReference>
<dbReference type="Pfam" id="PF00650">
    <property type="entry name" value="CRAL_TRIO"/>
    <property type="match status" value="1"/>
</dbReference>
<dbReference type="SUPFAM" id="SSF46938">
    <property type="entry name" value="CRAL/TRIO N-terminal domain"/>
    <property type="match status" value="1"/>
</dbReference>
<dbReference type="PRINTS" id="PR00180">
    <property type="entry name" value="CRETINALDHBP"/>
</dbReference>
<dbReference type="Pfam" id="PF03765">
    <property type="entry name" value="CRAL_TRIO_N"/>
    <property type="match status" value="1"/>
</dbReference>
<dbReference type="OMA" id="CRFQEFH"/>
<dbReference type="PANTHER" id="PTHR10174">
    <property type="entry name" value="ALPHA-TOCOPHEROL TRANSFER PROTEIN-RELATED"/>
    <property type="match status" value="1"/>
</dbReference>
<dbReference type="InterPro" id="IPR011074">
    <property type="entry name" value="CRAL/TRIO_N_dom"/>
</dbReference>
<dbReference type="EMBL" id="LJIJ01001858">
    <property type="protein sequence ID" value="ODM90665.1"/>
    <property type="molecule type" value="Genomic_DNA"/>
</dbReference>
<sequence length="301" mass="35301">MHDTKPNLNSNINLLKVQRLKQKALKELNENERERETCLGQLRKLLQEDELLHCPLQDDKFLIRFLRARKFDINKTVSLINHYYNMRLENAELFENLCPESVSHVLSQEIQAVLQKRDSQGRQVFVFRAGKWDPDLVSLDDIFRSNYIFLEEMTSSEETQICGVTAIVDFEGMGFYQARQFTPKHAIRMVQIIQNSFPCRFQEFHMVNQPYVFSLLFSIVKPFLNEKIKKRIYFHGRDLTSLHKSINPEVLPDFLGGNSSISGIVSKFNKKLLKKNQQYKDMCQFGYRSKSNHSALSKKIL</sequence>
<dbReference type="SUPFAM" id="SSF52087">
    <property type="entry name" value="CRAL/TRIO domain"/>
    <property type="match status" value="1"/>
</dbReference>
<dbReference type="Gene3D" id="1.10.8.20">
    <property type="entry name" value="N-terminal domain of phosphatidylinositol transfer protein sec14p"/>
    <property type="match status" value="1"/>
</dbReference>
<dbReference type="OrthoDB" id="75724at2759"/>
<gene>
    <name evidence="3" type="ORF">Ocin01_16017</name>
</gene>
<evidence type="ECO:0000256" key="1">
    <source>
        <dbReference type="SAM" id="Coils"/>
    </source>
</evidence>
<dbReference type="Gene3D" id="3.40.525.10">
    <property type="entry name" value="CRAL-TRIO lipid binding domain"/>
    <property type="match status" value="1"/>
</dbReference>
<dbReference type="SMART" id="SM01100">
    <property type="entry name" value="CRAL_TRIO_N"/>
    <property type="match status" value="1"/>
</dbReference>
<evidence type="ECO:0000259" key="2">
    <source>
        <dbReference type="PROSITE" id="PS50191"/>
    </source>
</evidence>
<accession>A0A1D2MCG2</accession>
<dbReference type="PROSITE" id="PS50191">
    <property type="entry name" value="CRAL_TRIO"/>
    <property type="match status" value="1"/>
</dbReference>
<name>A0A1D2MCG2_ORCCI</name>
<reference evidence="3 4" key="1">
    <citation type="journal article" date="2016" name="Genome Biol. Evol.">
        <title>Gene Family Evolution Reflects Adaptation to Soil Environmental Stressors in the Genome of the Collembolan Orchesella cincta.</title>
        <authorList>
            <person name="Faddeeva-Vakhrusheva A."/>
            <person name="Derks M.F."/>
            <person name="Anvar S.Y."/>
            <person name="Agamennone V."/>
            <person name="Suring W."/>
            <person name="Smit S."/>
            <person name="van Straalen N.M."/>
            <person name="Roelofs D."/>
        </authorList>
    </citation>
    <scope>NUCLEOTIDE SEQUENCE [LARGE SCALE GENOMIC DNA]</scope>
    <source>
        <tissue evidence="3">Mixed pool</tissue>
    </source>
</reference>
<dbReference type="InterPro" id="IPR036273">
    <property type="entry name" value="CRAL/TRIO_N_dom_sf"/>
</dbReference>
<evidence type="ECO:0000313" key="3">
    <source>
        <dbReference type="EMBL" id="ODM90665.1"/>
    </source>
</evidence>
<feature type="coiled-coil region" evidence="1">
    <location>
        <begin position="14"/>
        <end position="48"/>
    </location>
</feature>
<dbReference type="AlphaFoldDB" id="A0A1D2MCG2"/>
<comment type="caution">
    <text evidence="3">The sequence shown here is derived from an EMBL/GenBank/DDBJ whole genome shotgun (WGS) entry which is preliminary data.</text>
</comment>
<dbReference type="SMART" id="SM00516">
    <property type="entry name" value="SEC14"/>
    <property type="match status" value="1"/>
</dbReference>